<organism evidence="3 4">
    <name type="scientific">Glacieibacterium frigidum</name>
    <dbReference type="NCBI Taxonomy" id="2593303"/>
    <lineage>
        <taxon>Bacteria</taxon>
        <taxon>Pseudomonadati</taxon>
        <taxon>Pseudomonadota</taxon>
        <taxon>Alphaproteobacteria</taxon>
        <taxon>Sphingomonadales</taxon>
        <taxon>Sphingosinicellaceae</taxon>
        <taxon>Glacieibacterium</taxon>
    </lineage>
</organism>
<dbReference type="EMBL" id="VJWA01000002">
    <property type="protein sequence ID" value="TRW14253.1"/>
    <property type="molecule type" value="Genomic_DNA"/>
</dbReference>
<comment type="caution">
    <text evidence="3">The sequence shown here is derived from an EMBL/GenBank/DDBJ whole genome shotgun (WGS) entry which is preliminary data.</text>
</comment>
<dbReference type="OrthoDB" id="8005547at2"/>
<feature type="domain" description="DUF4142" evidence="2">
    <location>
        <begin position="25"/>
        <end position="160"/>
    </location>
</feature>
<reference evidence="3 4" key="1">
    <citation type="submission" date="2019-07" db="EMBL/GenBank/DDBJ databases">
        <title>Novel species isolated from glacier.</title>
        <authorList>
            <person name="Liu Q."/>
            <person name="Xin Y.-H."/>
        </authorList>
    </citation>
    <scope>NUCLEOTIDE SEQUENCE [LARGE SCALE GENOMIC DNA]</scope>
    <source>
        <strain evidence="3 4">LB1R16</strain>
    </source>
</reference>
<accession>A0A552U7Q9</accession>
<feature type="signal peptide" evidence="1">
    <location>
        <begin position="1"/>
        <end position="19"/>
    </location>
</feature>
<feature type="chain" id="PRO_5021779920" evidence="1">
    <location>
        <begin position="20"/>
        <end position="167"/>
    </location>
</feature>
<evidence type="ECO:0000259" key="2">
    <source>
        <dbReference type="Pfam" id="PF13628"/>
    </source>
</evidence>
<dbReference type="RefSeq" id="WP_144237458.1">
    <property type="nucleotide sequence ID" value="NZ_VJWA01000002.1"/>
</dbReference>
<dbReference type="AlphaFoldDB" id="A0A552U7Q9"/>
<evidence type="ECO:0000313" key="4">
    <source>
        <dbReference type="Proteomes" id="UP000317894"/>
    </source>
</evidence>
<dbReference type="PANTHER" id="PTHR38593:SF1">
    <property type="entry name" value="BLR2558 PROTEIN"/>
    <property type="match status" value="1"/>
</dbReference>
<dbReference type="PANTHER" id="PTHR38593">
    <property type="entry name" value="BLR2558 PROTEIN"/>
    <property type="match status" value="1"/>
</dbReference>
<sequence length="167" mass="17838">MIRLTLLAATAMLATAPLAAQTTQAPEFVKMAGASDLYEKTSSQMVLKTAKNEQVRGFAQMMIADHGKTTAQVKAAAKTDKVKVPAPKLMPEQAQMIAELKAAKGADMEKVYVRQQVMAHEKALALHTAYSQGGDKPALKQVATGAVPIVKTHLDQVRSMQSSMGAM</sequence>
<evidence type="ECO:0000256" key="1">
    <source>
        <dbReference type="SAM" id="SignalP"/>
    </source>
</evidence>
<protein>
    <submittedName>
        <fullName evidence="3">DUF4142 domain-containing protein</fullName>
    </submittedName>
</protein>
<dbReference type="Pfam" id="PF13628">
    <property type="entry name" value="DUF4142"/>
    <property type="match status" value="1"/>
</dbReference>
<name>A0A552U7Q9_9SPHN</name>
<evidence type="ECO:0000313" key="3">
    <source>
        <dbReference type="EMBL" id="TRW14253.1"/>
    </source>
</evidence>
<dbReference type="Proteomes" id="UP000317894">
    <property type="component" value="Unassembled WGS sequence"/>
</dbReference>
<dbReference type="InterPro" id="IPR012347">
    <property type="entry name" value="Ferritin-like"/>
</dbReference>
<proteinExistence type="predicted"/>
<keyword evidence="1" id="KW-0732">Signal</keyword>
<keyword evidence="4" id="KW-1185">Reference proteome</keyword>
<gene>
    <name evidence="3" type="ORF">FMM06_11085</name>
</gene>
<dbReference type="Gene3D" id="1.20.1260.10">
    <property type="match status" value="1"/>
</dbReference>
<dbReference type="InterPro" id="IPR025419">
    <property type="entry name" value="DUF4142"/>
</dbReference>